<comment type="caution">
    <text evidence="9">The sequence shown here is derived from an EMBL/GenBank/DDBJ whole genome shotgun (WGS) entry which is preliminary data.</text>
</comment>
<dbReference type="PRINTS" id="PR00320">
    <property type="entry name" value="GPROTEINBRPT"/>
</dbReference>
<reference evidence="9 10" key="1">
    <citation type="journal article" date="2021" name="Nat. Commun.">
        <title>Genetic determinants of endophytism in the Arabidopsis root mycobiome.</title>
        <authorList>
            <person name="Mesny F."/>
            <person name="Miyauchi S."/>
            <person name="Thiergart T."/>
            <person name="Pickel B."/>
            <person name="Atanasova L."/>
            <person name="Karlsson M."/>
            <person name="Huettel B."/>
            <person name="Barry K.W."/>
            <person name="Haridas S."/>
            <person name="Chen C."/>
            <person name="Bauer D."/>
            <person name="Andreopoulos W."/>
            <person name="Pangilinan J."/>
            <person name="LaButti K."/>
            <person name="Riley R."/>
            <person name="Lipzen A."/>
            <person name="Clum A."/>
            <person name="Drula E."/>
            <person name="Henrissat B."/>
            <person name="Kohler A."/>
            <person name="Grigoriev I.V."/>
            <person name="Martin F.M."/>
            <person name="Hacquard S."/>
        </authorList>
    </citation>
    <scope>NUCLEOTIDE SEQUENCE [LARGE SCALE GENOMIC DNA]</scope>
    <source>
        <strain evidence="9 10">MPI-CAGE-CH-0241</strain>
    </source>
</reference>
<dbReference type="PANTHER" id="PTHR22847">
    <property type="entry name" value="WD40 REPEAT PROTEIN"/>
    <property type="match status" value="1"/>
</dbReference>
<sequence>MVSSQSLRIQGGRKKIEIGKTGETIEPSDVKIIEIGARKVTIEANNIAEIVTNNHVQRDHDDDRRCLADLRVTDPQIDMKRIMETKGGLLEDSYRWILTSPEFRQWYNHDEEGRLLWIKGDPGKGKTMLVCGIINKLSPHTKLKDTASNRLMSYFFCEAGDERTNTATSVLRGLLYLLAKQEPSLLSHIRREHDTAGKALFEGVNAWSTICAIFTDVLTELRSRDTYLIIDALDECKVGLQELLHFVVSESSSSPRTKWIISSRNWPRIIEILDTAPQKMKLCLELKETAISEAVNSYIRHKVNRLTKRKKYSPKTTQAVQKHFSSKAQNTFLWVALACQMLQDTPGWAVLKQLGAFPTGLNPLYGRMIQQVCDQQDDYSAFYQRIIAIMLTVFRPITFDELRPLEEKIPDSDKALEEIVDLCGSFLRFQNRTIYFVHDSAKQFLMDSPMALPSYAREKQHHAIFLSSLRIMNRTLRRDIMSLGPLSNGTELAAADPLACLRYSCVHWVGHLMGCGSIARNNESEDHGPIHRFLREKYLYWLEALGHMKSMSVGILSMRELDRFLQSHASQLANLVRDESQFIRYHGWGIENSPLQVYDSALVFSPARSITRQIYKGEEPEWISMKPAMQDNWRQGINTLEGHPKPITSIAFSHDGRLLASASMDRTAKIWDVVTGECIQTLRGHTYYIQSIAFSGTDYRIASASGDRMVKVWDAETAKCIWTLEGHTHSVVSVAFSQDSNLIASGSVDGTIKLWNPRTGTSIRTLEKHTRCVTSVAFSQDGHFLASMSSNWAVTLWDPRKGICLRIMVLDCLLYCLVTFSPDNKLAVSENDKIVLCDPTTGKRLQEIQTGHGVSSFAFSQYGHLFTSSSSHIKVWDMATQRCIQQFQNGALSVAVTPAGHLLASTDMQTIEMRDLTSMNEAQIDQGKEGCKGHTKEVLSISFSPNGSFVASACQRQIKLWDSETGECVQTLNTGVYSSSFTFSPNSLLLATWGERIVVWETATGAKVQTLRDEPGAITFSHDNRWLVYTPWLSGTQIKVWDWKCKNCIQKLGNGGDTFSSVTFSRNGRYLAAGGRRVITFWDPTTWQFLYAFKRPSTVVSRSLTFSDDSLWLVESSMNETISVWDMAKEKYIRICETSGEFNNVVVQTFDPVSSHLQTNRGIFRLDLNSASQPRLEGYGVSADYNWIIRDAQSILWLPAEYRPRTRLCLTPDGAVSVRGSKIAIGSASGQILILGFSPEYLSAC</sequence>
<dbReference type="InterPro" id="IPR007111">
    <property type="entry name" value="NACHT_NTPase"/>
</dbReference>
<dbReference type="AlphaFoldDB" id="A0A9P8VUN8"/>
<dbReference type="InterPro" id="IPR001680">
    <property type="entry name" value="WD40_rpt"/>
</dbReference>
<evidence type="ECO:0000256" key="7">
    <source>
        <dbReference type="PROSITE-ProRule" id="PRU00221"/>
    </source>
</evidence>
<dbReference type="InterPro" id="IPR015943">
    <property type="entry name" value="WD40/YVTN_repeat-like_dom_sf"/>
</dbReference>
<evidence type="ECO:0000256" key="3">
    <source>
        <dbReference type="ARBA" id="ARBA00023054"/>
    </source>
</evidence>
<dbReference type="PANTHER" id="PTHR22847:SF637">
    <property type="entry name" value="WD REPEAT DOMAIN 5B"/>
    <property type="match status" value="1"/>
</dbReference>
<feature type="repeat" description="WD" evidence="7">
    <location>
        <begin position="766"/>
        <end position="807"/>
    </location>
</feature>
<dbReference type="Gene3D" id="2.130.10.10">
    <property type="entry name" value="YVTN repeat-like/Quinoprotein amine dehydrogenase"/>
    <property type="match status" value="4"/>
</dbReference>
<feature type="domain" description="NACHT" evidence="8">
    <location>
        <begin position="114"/>
        <end position="344"/>
    </location>
</feature>
<dbReference type="Pfam" id="PF24883">
    <property type="entry name" value="NPHP3_N"/>
    <property type="match status" value="1"/>
</dbReference>
<proteinExistence type="inferred from homology"/>
<evidence type="ECO:0000256" key="2">
    <source>
        <dbReference type="ARBA" id="ARBA00022737"/>
    </source>
</evidence>
<evidence type="ECO:0000256" key="5">
    <source>
        <dbReference type="ARBA" id="ARBA00039789"/>
    </source>
</evidence>
<dbReference type="SUPFAM" id="SSF50978">
    <property type="entry name" value="WD40 repeat-like"/>
    <property type="match status" value="1"/>
</dbReference>
<dbReference type="EMBL" id="JAGPYM010000031">
    <property type="protein sequence ID" value="KAH6877188.1"/>
    <property type="molecule type" value="Genomic_DNA"/>
</dbReference>
<keyword evidence="2" id="KW-0677">Repeat</keyword>
<evidence type="ECO:0000313" key="9">
    <source>
        <dbReference type="EMBL" id="KAH6877188.1"/>
    </source>
</evidence>
<keyword evidence="1 7" id="KW-0853">WD repeat</keyword>
<dbReference type="PROSITE" id="PS00678">
    <property type="entry name" value="WD_REPEATS_1"/>
    <property type="match status" value="2"/>
</dbReference>
<name>A0A9P8VUN8_9HYPO</name>
<keyword evidence="3" id="KW-0175">Coiled coil</keyword>
<comment type="function">
    <text evidence="6">Involved in mitochondrial fission. Acts as an adapter protein required to form mitochondrial fission complexes. Formation of these complexes is required to promote constriction and fission of the mitochondrial compartment at a late step in mitochondrial division.</text>
</comment>
<dbReference type="InterPro" id="IPR036322">
    <property type="entry name" value="WD40_repeat_dom_sf"/>
</dbReference>
<dbReference type="SUPFAM" id="SSF50998">
    <property type="entry name" value="Quinoprotein alcohol dehydrogenase-like"/>
    <property type="match status" value="1"/>
</dbReference>
<feature type="repeat" description="WD" evidence="7">
    <location>
        <begin position="682"/>
        <end position="723"/>
    </location>
</feature>
<protein>
    <recommendedName>
        <fullName evidence="5">Mitochondrial division protein 1</fullName>
    </recommendedName>
</protein>
<feature type="repeat" description="WD" evidence="7">
    <location>
        <begin position="640"/>
        <end position="681"/>
    </location>
</feature>
<dbReference type="Gene3D" id="3.40.50.300">
    <property type="entry name" value="P-loop containing nucleotide triphosphate hydrolases"/>
    <property type="match status" value="1"/>
</dbReference>
<dbReference type="SMART" id="SM00320">
    <property type="entry name" value="WD40"/>
    <property type="match status" value="11"/>
</dbReference>
<evidence type="ECO:0000259" key="8">
    <source>
        <dbReference type="PROSITE" id="PS50837"/>
    </source>
</evidence>
<dbReference type="Pfam" id="PF00400">
    <property type="entry name" value="WD40"/>
    <property type="match status" value="7"/>
</dbReference>
<accession>A0A9P8VUN8</accession>
<dbReference type="InterPro" id="IPR020472">
    <property type="entry name" value="WD40_PAC1"/>
</dbReference>
<dbReference type="InterPro" id="IPR019775">
    <property type="entry name" value="WD40_repeat_CS"/>
</dbReference>
<dbReference type="PROSITE" id="PS50082">
    <property type="entry name" value="WD_REPEATS_2"/>
    <property type="match status" value="5"/>
</dbReference>
<evidence type="ECO:0000256" key="4">
    <source>
        <dbReference type="ARBA" id="ARBA00038415"/>
    </source>
</evidence>
<feature type="repeat" description="WD" evidence="7">
    <location>
        <begin position="931"/>
        <end position="971"/>
    </location>
</feature>
<dbReference type="Proteomes" id="UP000777438">
    <property type="component" value="Unassembled WGS sequence"/>
</dbReference>
<organism evidence="9 10">
    <name type="scientific">Thelonectria olida</name>
    <dbReference type="NCBI Taxonomy" id="1576542"/>
    <lineage>
        <taxon>Eukaryota</taxon>
        <taxon>Fungi</taxon>
        <taxon>Dikarya</taxon>
        <taxon>Ascomycota</taxon>
        <taxon>Pezizomycotina</taxon>
        <taxon>Sordariomycetes</taxon>
        <taxon>Hypocreomycetidae</taxon>
        <taxon>Hypocreales</taxon>
        <taxon>Nectriaceae</taxon>
        <taxon>Thelonectria</taxon>
    </lineage>
</organism>
<evidence type="ECO:0000313" key="10">
    <source>
        <dbReference type="Proteomes" id="UP000777438"/>
    </source>
</evidence>
<dbReference type="InterPro" id="IPR027417">
    <property type="entry name" value="P-loop_NTPase"/>
</dbReference>
<dbReference type="SUPFAM" id="SSF52540">
    <property type="entry name" value="P-loop containing nucleoside triphosphate hydrolases"/>
    <property type="match status" value="1"/>
</dbReference>
<comment type="similarity">
    <text evidence="4">Belongs to the WD repeat MDV1/CAF4 family.</text>
</comment>
<dbReference type="CDD" id="cd00200">
    <property type="entry name" value="WD40"/>
    <property type="match status" value="1"/>
</dbReference>
<dbReference type="InterPro" id="IPR011047">
    <property type="entry name" value="Quinoprotein_ADH-like_sf"/>
</dbReference>
<keyword evidence="10" id="KW-1185">Reference proteome</keyword>
<dbReference type="PROSITE" id="PS50294">
    <property type="entry name" value="WD_REPEATS_REGION"/>
    <property type="match status" value="5"/>
</dbReference>
<dbReference type="PROSITE" id="PS50837">
    <property type="entry name" value="NACHT"/>
    <property type="match status" value="1"/>
</dbReference>
<dbReference type="GO" id="GO:1990234">
    <property type="term" value="C:transferase complex"/>
    <property type="evidence" value="ECO:0007669"/>
    <property type="project" value="UniProtKB-ARBA"/>
</dbReference>
<dbReference type="InterPro" id="IPR056884">
    <property type="entry name" value="NPHP3-like_N"/>
</dbReference>
<evidence type="ECO:0000256" key="1">
    <source>
        <dbReference type="ARBA" id="ARBA00022574"/>
    </source>
</evidence>
<evidence type="ECO:0000256" key="6">
    <source>
        <dbReference type="ARBA" id="ARBA00043913"/>
    </source>
</evidence>
<feature type="repeat" description="WD" evidence="7">
    <location>
        <begin position="724"/>
        <end position="765"/>
    </location>
</feature>
<gene>
    <name evidence="9" type="ORF">B0T10DRAFT_195079</name>
</gene>
<dbReference type="OrthoDB" id="538223at2759"/>